<feature type="chain" id="PRO_5021263441" description="Secreted protein" evidence="2">
    <location>
        <begin position="19"/>
        <end position="354"/>
    </location>
</feature>
<feature type="signal peptide" evidence="2">
    <location>
        <begin position="1"/>
        <end position="18"/>
    </location>
</feature>
<dbReference type="Proteomes" id="UP000320333">
    <property type="component" value="Unassembled WGS sequence"/>
</dbReference>
<evidence type="ECO:0000313" key="4">
    <source>
        <dbReference type="Proteomes" id="UP000320333"/>
    </source>
</evidence>
<reference evidence="3 4" key="1">
    <citation type="journal article" date="2019" name="Sci. Rep.">
        <title>Comparative genomics of chytrid fungi reveal insights into the obligate biotrophic and pathogenic lifestyle of Synchytrium endobioticum.</title>
        <authorList>
            <person name="van de Vossenberg B.T.L.H."/>
            <person name="Warris S."/>
            <person name="Nguyen H.D.T."/>
            <person name="van Gent-Pelzer M.P.E."/>
            <person name="Joly D.L."/>
            <person name="van de Geest H.C."/>
            <person name="Bonants P.J.M."/>
            <person name="Smith D.S."/>
            <person name="Levesque C.A."/>
            <person name="van der Lee T.A.J."/>
        </authorList>
    </citation>
    <scope>NUCLEOTIDE SEQUENCE [LARGE SCALE GENOMIC DNA]</scope>
    <source>
        <strain evidence="3 4">CBS 675.73</strain>
    </source>
</reference>
<keyword evidence="2" id="KW-0732">Signal</keyword>
<keyword evidence="4" id="KW-1185">Reference proteome</keyword>
<sequence>MKLTSALLVLTNTLVAMAQFKAGGPTQPGLPAGCLGSFPNMTQCKANDWFIGEPDPCKPSQIPLPGQQVYIQDAVNFCINMPDPQSLFLQSLFYSQNILPTFVQAEGYVRARCMGSYIAPGAIPLPVGAIRTAHVVRTATYMQIHGKMDCAAMGISCEMSAPGAYDDGGQYDDVGFSHCGKEPYSGVDNSKHPGWPHYVEMGGNSEYCMRVCAAGTQDSGGACDVRLDTAGCTKLMGVQFDAPDGTFVFEDRVAGTTKTFDVPLPEVKTTATTTTTTTTTSAAAIEPVTARPGKDADIASVAPTSAIVATTSKAAPDTTSAKPAPSSANAGNLKNECASKSLSLAVLAAVFFLL</sequence>
<evidence type="ECO:0000256" key="1">
    <source>
        <dbReference type="SAM" id="MobiDB-lite"/>
    </source>
</evidence>
<accession>A0A507FHY7</accession>
<comment type="caution">
    <text evidence="3">The sequence shown here is derived from an EMBL/GenBank/DDBJ whole genome shotgun (WGS) entry which is preliminary data.</text>
</comment>
<evidence type="ECO:0000313" key="3">
    <source>
        <dbReference type="EMBL" id="TPX76051.1"/>
    </source>
</evidence>
<organism evidence="3 4">
    <name type="scientific">Chytriomyces confervae</name>
    <dbReference type="NCBI Taxonomy" id="246404"/>
    <lineage>
        <taxon>Eukaryota</taxon>
        <taxon>Fungi</taxon>
        <taxon>Fungi incertae sedis</taxon>
        <taxon>Chytridiomycota</taxon>
        <taxon>Chytridiomycota incertae sedis</taxon>
        <taxon>Chytridiomycetes</taxon>
        <taxon>Chytridiales</taxon>
        <taxon>Chytriomycetaceae</taxon>
        <taxon>Chytriomyces</taxon>
    </lineage>
</organism>
<evidence type="ECO:0000256" key="2">
    <source>
        <dbReference type="SAM" id="SignalP"/>
    </source>
</evidence>
<name>A0A507FHY7_9FUNG</name>
<dbReference type="AlphaFoldDB" id="A0A507FHY7"/>
<evidence type="ECO:0008006" key="5">
    <source>
        <dbReference type="Google" id="ProtNLM"/>
    </source>
</evidence>
<feature type="region of interest" description="Disordered" evidence="1">
    <location>
        <begin position="312"/>
        <end position="331"/>
    </location>
</feature>
<dbReference type="STRING" id="246404.A0A507FHY7"/>
<protein>
    <recommendedName>
        <fullName evidence="5">Secreted protein</fullName>
    </recommendedName>
</protein>
<proteinExistence type="predicted"/>
<gene>
    <name evidence="3" type="ORF">CcCBS67573_g02669</name>
</gene>
<dbReference type="EMBL" id="QEAP01000059">
    <property type="protein sequence ID" value="TPX76051.1"/>
    <property type="molecule type" value="Genomic_DNA"/>
</dbReference>
<dbReference type="OrthoDB" id="2120048at2759"/>